<dbReference type="InterPro" id="IPR033135">
    <property type="entry name" value="ClpP_His_AS"/>
</dbReference>
<evidence type="ECO:0000256" key="11">
    <source>
        <dbReference type="RuleBase" id="RU000550"/>
    </source>
</evidence>
<comment type="caution">
    <text evidence="13">The sequence shown here is derived from an EMBL/GenBank/DDBJ whole genome shotgun (WGS) entry which is preliminary data.</text>
</comment>
<evidence type="ECO:0000256" key="7">
    <source>
        <dbReference type="HAMAP-Rule" id="MF_00444"/>
    </source>
</evidence>
<evidence type="ECO:0000313" key="14">
    <source>
        <dbReference type="Proteomes" id="UP000605427"/>
    </source>
</evidence>
<evidence type="ECO:0000256" key="4">
    <source>
        <dbReference type="ARBA" id="ARBA00022801"/>
    </source>
</evidence>
<dbReference type="InterPro" id="IPR001907">
    <property type="entry name" value="ClpP"/>
</dbReference>
<dbReference type="RefSeq" id="WP_308809929.1">
    <property type="nucleotide sequence ID" value="NZ_BMDD01000004.1"/>
</dbReference>
<dbReference type="NCBIfam" id="TIGR00493">
    <property type="entry name" value="clpP"/>
    <property type="match status" value="1"/>
</dbReference>
<dbReference type="EC" id="3.4.21.92" evidence="7 10"/>
<dbReference type="EMBL" id="BMDD01000004">
    <property type="protein sequence ID" value="GGH83549.1"/>
    <property type="molecule type" value="Genomic_DNA"/>
</dbReference>
<reference evidence="14" key="1">
    <citation type="journal article" date="2019" name="Int. J. Syst. Evol. Microbiol.">
        <title>The Global Catalogue of Microorganisms (GCM) 10K type strain sequencing project: providing services to taxonomists for standard genome sequencing and annotation.</title>
        <authorList>
            <consortium name="The Broad Institute Genomics Platform"/>
            <consortium name="The Broad Institute Genome Sequencing Center for Infectious Disease"/>
            <person name="Wu L."/>
            <person name="Ma J."/>
        </authorList>
    </citation>
    <scope>NUCLEOTIDE SEQUENCE [LARGE SCALE GENOMIC DNA]</scope>
    <source>
        <strain evidence="14">CCM 8702</strain>
    </source>
</reference>
<dbReference type="HAMAP" id="MF_00444">
    <property type="entry name" value="ClpP"/>
    <property type="match status" value="1"/>
</dbReference>
<keyword evidence="14" id="KW-1185">Reference proteome</keyword>
<evidence type="ECO:0000313" key="13">
    <source>
        <dbReference type="EMBL" id="GGH83549.1"/>
    </source>
</evidence>
<organism evidence="13 14">
    <name type="scientific">Saccharibacillus endophyticus</name>
    <dbReference type="NCBI Taxonomy" id="2060666"/>
    <lineage>
        <taxon>Bacteria</taxon>
        <taxon>Bacillati</taxon>
        <taxon>Bacillota</taxon>
        <taxon>Bacilli</taxon>
        <taxon>Bacillales</taxon>
        <taxon>Paenibacillaceae</taxon>
        <taxon>Saccharibacillus</taxon>
    </lineage>
</organism>
<evidence type="ECO:0000256" key="2">
    <source>
        <dbReference type="ARBA" id="ARBA00022490"/>
    </source>
</evidence>
<dbReference type="PANTHER" id="PTHR10381:SF70">
    <property type="entry name" value="ATP-DEPENDENT CLP PROTEASE PROTEOLYTIC SUBUNIT"/>
    <property type="match status" value="1"/>
</dbReference>
<keyword evidence="3 7" id="KW-0645">Protease</keyword>
<evidence type="ECO:0000256" key="9">
    <source>
        <dbReference type="PROSITE-ProRule" id="PRU10086"/>
    </source>
</evidence>
<evidence type="ECO:0000256" key="10">
    <source>
        <dbReference type="RuleBase" id="RU000549"/>
    </source>
</evidence>
<dbReference type="SUPFAM" id="SSF52096">
    <property type="entry name" value="ClpP/crotonase"/>
    <property type="match status" value="1"/>
</dbReference>
<comment type="function">
    <text evidence="7 11">Cleaves peptides in various proteins in a process that requires ATP hydrolysis. Has a chymotrypsin-like activity. Plays a major role in the degradation of misfolded proteins.</text>
</comment>
<dbReference type="NCBIfam" id="NF001368">
    <property type="entry name" value="PRK00277.1"/>
    <property type="match status" value="1"/>
</dbReference>
<name>A0ABQ2A0V7_9BACL</name>
<accession>A0ABQ2A0V7</accession>
<proteinExistence type="inferred from homology"/>
<dbReference type="PROSITE" id="PS00381">
    <property type="entry name" value="CLP_PROTEASE_SER"/>
    <property type="match status" value="1"/>
</dbReference>
<evidence type="ECO:0000256" key="5">
    <source>
        <dbReference type="ARBA" id="ARBA00022825"/>
    </source>
</evidence>
<sequence>MGYIPMVVEQSNRGERAYDIYSRLLKDRIIFLGTEVNDVVANAIIAQLLFLEAEDPEKDIYLYINSPGGSITAGMAIFDTMQFIKADVSTICVGMAASMGAFLLNAGAKGKRFALPNSEIMIHQPLGGAQGQASDIEIRARRIIALREKLNRIMSERTGQPIERIDKDTDRDYFMDAAAAAEYGIIDKVIEKPVAEIGAK</sequence>
<comment type="subcellular location">
    <subcellularLocation>
        <location evidence="7">Cytoplasm</location>
    </subcellularLocation>
</comment>
<dbReference type="Proteomes" id="UP000605427">
    <property type="component" value="Unassembled WGS sequence"/>
</dbReference>
<protein>
    <recommendedName>
        <fullName evidence="7 12">ATP-dependent Clp protease proteolytic subunit</fullName>
        <ecNumber evidence="7 10">3.4.21.92</ecNumber>
    </recommendedName>
    <alternativeName>
        <fullName evidence="7">Endopeptidase Clp</fullName>
    </alternativeName>
</protein>
<dbReference type="Gene3D" id="3.90.226.10">
    <property type="entry name" value="2-enoyl-CoA Hydratase, Chain A, domain 1"/>
    <property type="match status" value="1"/>
</dbReference>
<feature type="active site" evidence="8">
    <location>
        <position position="98"/>
    </location>
</feature>
<dbReference type="InterPro" id="IPR018215">
    <property type="entry name" value="ClpP_Ser_AS"/>
</dbReference>
<dbReference type="NCBIfam" id="NF009205">
    <property type="entry name" value="PRK12553.1"/>
    <property type="match status" value="1"/>
</dbReference>
<dbReference type="InterPro" id="IPR029045">
    <property type="entry name" value="ClpP/crotonase-like_dom_sf"/>
</dbReference>
<dbReference type="PANTHER" id="PTHR10381">
    <property type="entry name" value="ATP-DEPENDENT CLP PROTEASE PROTEOLYTIC SUBUNIT"/>
    <property type="match status" value="1"/>
</dbReference>
<keyword evidence="4 7" id="KW-0378">Hydrolase</keyword>
<keyword evidence="2 7" id="KW-0963">Cytoplasm</keyword>
<feature type="active site" description="Nucleophile" evidence="7">
    <location>
        <position position="98"/>
    </location>
</feature>
<gene>
    <name evidence="7 13" type="primary">clpP</name>
    <name evidence="13" type="ORF">GCM10007362_36560</name>
</gene>
<comment type="similarity">
    <text evidence="1 7 12">Belongs to the peptidase S14 family.</text>
</comment>
<comment type="catalytic activity">
    <reaction evidence="6 7 9">
        <text>Hydrolysis of proteins to small peptides in the presence of ATP and magnesium. alpha-casein is the usual test substrate. In the absence of ATP, only oligopeptides shorter than five residues are hydrolyzed (such as succinyl-Leu-Tyr-|-NHMec, and Leu-Tyr-Leu-|-Tyr-Trp, in which cleavage of the -Tyr-|-Leu- and -Tyr-|-Trp bonds also occurs).</text>
        <dbReference type="EC" id="3.4.21.92"/>
    </reaction>
</comment>
<evidence type="ECO:0000256" key="1">
    <source>
        <dbReference type="ARBA" id="ARBA00007039"/>
    </source>
</evidence>
<evidence type="ECO:0000256" key="12">
    <source>
        <dbReference type="RuleBase" id="RU003567"/>
    </source>
</evidence>
<dbReference type="InterPro" id="IPR023562">
    <property type="entry name" value="ClpP/TepA"/>
</dbReference>
<dbReference type="GO" id="GO:0006508">
    <property type="term" value="P:proteolysis"/>
    <property type="evidence" value="ECO:0007669"/>
    <property type="project" value="UniProtKB-KW"/>
</dbReference>
<evidence type="ECO:0000256" key="6">
    <source>
        <dbReference type="ARBA" id="ARBA00034021"/>
    </source>
</evidence>
<dbReference type="PROSITE" id="PS00382">
    <property type="entry name" value="CLP_PROTEASE_HIS"/>
    <property type="match status" value="1"/>
</dbReference>
<comment type="subunit">
    <text evidence="7">Fourteen ClpP subunits assemble into 2 heptameric rings which stack back to back to give a disk-like structure with a central cavity, resembling the structure of eukaryotic proteasomes.</text>
</comment>
<dbReference type="PRINTS" id="PR00127">
    <property type="entry name" value="CLPPROTEASEP"/>
</dbReference>
<evidence type="ECO:0000256" key="3">
    <source>
        <dbReference type="ARBA" id="ARBA00022670"/>
    </source>
</evidence>
<dbReference type="GO" id="GO:0008233">
    <property type="term" value="F:peptidase activity"/>
    <property type="evidence" value="ECO:0007669"/>
    <property type="project" value="UniProtKB-KW"/>
</dbReference>
<dbReference type="CDD" id="cd07017">
    <property type="entry name" value="S14_ClpP_2"/>
    <property type="match status" value="1"/>
</dbReference>
<dbReference type="Pfam" id="PF00574">
    <property type="entry name" value="CLP_protease"/>
    <property type="match status" value="1"/>
</dbReference>
<evidence type="ECO:0000256" key="8">
    <source>
        <dbReference type="PROSITE-ProRule" id="PRU10085"/>
    </source>
</evidence>
<keyword evidence="5 7" id="KW-0720">Serine protease</keyword>
<feature type="active site" evidence="7 9">
    <location>
        <position position="123"/>
    </location>
</feature>